<evidence type="ECO:0000313" key="7">
    <source>
        <dbReference type="Proteomes" id="UP000230069"/>
    </source>
</evidence>
<dbReference type="GO" id="GO:0000145">
    <property type="term" value="C:exocyst"/>
    <property type="evidence" value="ECO:0007669"/>
    <property type="project" value="InterPro"/>
</dbReference>
<reference evidence="6 7" key="1">
    <citation type="submission" date="2017-09" db="EMBL/GenBank/DDBJ databases">
        <title>WGS assembly of Aquilegia coerulea Goldsmith.</title>
        <authorList>
            <person name="Hodges S."/>
            <person name="Kramer E."/>
            <person name="Nordborg M."/>
            <person name="Tomkins J."/>
            <person name="Borevitz J."/>
            <person name="Derieg N."/>
            <person name="Yan J."/>
            <person name="Mihaltcheva S."/>
            <person name="Hayes R.D."/>
            <person name="Rokhsar D."/>
        </authorList>
    </citation>
    <scope>NUCLEOTIDE SEQUENCE [LARGE SCALE GENOMIC DNA]</scope>
    <source>
        <strain evidence="7">cv. Goldsmith</strain>
    </source>
</reference>
<evidence type="ECO:0000256" key="1">
    <source>
        <dbReference type="ARBA" id="ARBA00006756"/>
    </source>
</evidence>
<dbReference type="GO" id="GO:0015031">
    <property type="term" value="P:protein transport"/>
    <property type="evidence" value="ECO:0007669"/>
    <property type="project" value="UniProtKB-KW"/>
</dbReference>
<keyword evidence="3" id="KW-0268">Exocytosis</keyword>
<evidence type="ECO:0000313" key="6">
    <source>
        <dbReference type="EMBL" id="PIA59987.1"/>
    </source>
</evidence>
<dbReference type="Pfam" id="PF03081">
    <property type="entry name" value="Exo70_C"/>
    <property type="match status" value="1"/>
</dbReference>
<dbReference type="GO" id="GO:0006887">
    <property type="term" value="P:exocytosis"/>
    <property type="evidence" value="ECO:0007669"/>
    <property type="project" value="UniProtKB-KW"/>
</dbReference>
<dbReference type="InterPro" id="IPR046364">
    <property type="entry name" value="Exo70_C"/>
</dbReference>
<dbReference type="STRING" id="218851.A0A2G5EWF3"/>
<evidence type="ECO:0000256" key="3">
    <source>
        <dbReference type="RuleBase" id="RU365026"/>
    </source>
</evidence>
<dbReference type="PANTHER" id="PTHR12542">
    <property type="entry name" value="EXOCYST COMPLEX PROTEIN EXO70"/>
    <property type="match status" value="1"/>
</dbReference>
<proteinExistence type="inferred from homology"/>
<keyword evidence="7" id="KW-1185">Reference proteome</keyword>
<organism evidence="6 7">
    <name type="scientific">Aquilegia coerulea</name>
    <name type="common">Rocky mountain columbine</name>
    <dbReference type="NCBI Taxonomy" id="218851"/>
    <lineage>
        <taxon>Eukaryota</taxon>
        <taxon>Viridiplantae</taxon>
        <taxon>Streptophyta</taxon>
        <taxon>Embryophyta</taxon>
        <taxon>Tracheophyta</taxon>
        <taxon>Spermatophyta</taxon>
        <taxon>Magnoliopsida</taxon>
        <taxon>Ranunculales</taxon>
        <taxon>Ranunculaceae</taxon>
        <taxon>Thalictroideae</taxon>
        <taxon>Aquilegia</taxon>
    </lineage>
</organism>
<evidence type="ECO:0000256" key="2">
    <source>
        <dbReference type="ARBA" id="ARBA00022448"/>
    </source>
</evidence>
<feature type="region of interest" description="Disordered" evidence="4">
    <location>
        <begin position="155"/>
        <end position="183"/>
    </location>
</feature>
<dbReference type="GO" id="GO:0005546">
    <property type="term" value="F:phosphatidylinositol-4,5-bisphosphate binding"/>
    <property type="evidence" value="ECO:0007669"/>
    <property type="project" value="InterPro"/>
</dbReference>
<dbReference type="AlphaFoldDB" id="A0A2G5EWF3"/>
<dbReference type="InterPro" id="IPR004140">
    <property type="entry name" value="Exo70"/>
</dbReference>
<dbReference type="Proteomes" id="UP000230069">
    <property type="component" value="Unassembled WGS sequence"/>
</dbReference>
<comment type="function">
    <text evidence="3">Component of the exocyst complex.</text>
</comment>
<feature type="domain" description="Exocyst complex subunit Exo70 C-terminal" evidence="5">
    <location>
        <begin position="263"/>
        <end position="618"/>
    </location>
</feature>
<dbReference type="PANTHER" id="PTHR12542:SF96">
    <property type="entry name" value="EXOCYST COMPLEX COMPONENT EXO70B1"/>
    <property type="match status" value="1"/>
</dbReference>
<keyword evidence="3" id="KW-0653">Protein transport</keyword>
<keyword evidence="2 3" id="KW-0813">Transport</keyword>
<dbReference type="FunCoup" id="A0A2G5EWF3">
    <property type="interactions" value="3007"/>
</dbReference>
<name>A0A2G5EWF3_AQUCA</name>
<dbReference type="InParanoid" id="A0A2G5EWF3"/>
<sequence length="631" mass="71462">MESSLMAENGEDKLLAVARHIAKTLGRTDTMTDDILQIFSTFDGRFSREKMSEKIDENDPRSFAALELTLKSLDRQISQYVSADQPIWSNSVDSAAFLNTLDELISTIKDWDPISGEKLIGSCLDRADDLLQQAMFRLEDEFRLLIERSGGGGGESFELNRMSGADSDEEEENDGDEDSIPVANPISDYDILIDALPSGTIADLHQISKRMVGAGFGKECAHVYSSCRRDFLEESISRLGLKKLSIEEVQKMAWSDLEDEIEKWIKGMNVALRILFPSERRLCDRIFFGLSAASDLSFMEVCRGIAIQLLNFADGVAISSRSPERLFKVLDVFECLRDLMPEFDDVFSDQYCLFIRTEAAAIWKRISESIRGIFMELENLIRRDPAKAAVPGGGLHPITRYVMNYLRAACGSRVTLEQVFQDNSDYRNPDNTERSLNSTSLSVQMSWIMELLESNLEGKSKIYKDSALSYIFLINNGRYIVQKVKDSELASLLGDDWIRKHTAKVRQNHVNYQRNSWNKVITALKLDNNSLPQNVAAKSIKEKLKVFNTHFDDICRTQSNCVVADEQLRTELRNWITGNLSPAYRNFLGRFQTVPELGKHADKYIKYSVEDIEHRINDLFQGNGGSVGGRK</sequence>
<protein>
    <recommendedName>
        <fullName evidence="3">Exocyst subunit Exo70 family protein</fullName>
    </recommendedName>
</protein>
<feature type="compositionally biased region" description="Acidic residues" evidence="4">
    <location>
        <begin position="166"/>
        <end position="179"/>
    </location>
</feature>
<gene>
    <name evidence="6" type="ORF">AQUCO_00400696v1</name>
</gene>
<comment type="similarity">
    <text evidence="1 3">Belongs to the EXO70 family.</text>
</comment>
<dbReference type="InterPro" id="IPR016159">
    <property type="entry name" value="Cullin_repeat-like_dom_sf"/>
</dbReference>
<dbReference type="Pfam" id="PF20669">
    <property type="entry name" value="Exo70_N"/>
    <property type="match status" value="1"/>
</dbReference>
<dbReference type="Gene3D" id="1.20.1280.170">
    <property type="entry name" value="Exocyst complex component Exo70"/>
    <property type="match status" value="1"/>
</dbReference>
<dbReference type="FunFam" id="1.20.1280.170:FF:000003">
    <property type="entry name" value="Exocyst subunit Exo70 family protein"/>
    <property type="match status" value="1"/>
</dbReference>
<dbReference type="EMBL" id="KZ305021">
    <property type="protein sequence ID" value="PIA59987.1"/>
    <property type="molecule type" value="Genomic_DNA"/>
</dbReference>
<accession>A0A2G5EWF3</accession>
<evidence type="ECO:0000259" key="5">
    <source>
        <dbReference type="Pfam" id="PF03081"/>
    </source>
</evidence>
<evidence type="ECO:0000256" key="4">
    <source>
        <dbReference type="SAM" id="MobiDB-lite"/>
    </source>
</evidence>
<dbReference type="OrthoDB" id="1922221at2759"/>
<dbReference type="SUPFAM" id="SSF74788">
    <property type="entry name" value="Cullin repeat-like"/>
    <property type="match status" value="1"/>
</dbReference>